<keyword evidence="2" id="KW-1185">Reference proteome</keyword>
<dbReference type="AlphaFoldDB" id="A0A931G442"/>
<protein>
    <recommendedName>
        <fullName evidence="3">DUF4403 family protein</fullName>
    </recommendedName>
</protein>
<accession>A0A931G442</accession>
<sequence length="441" mass="46922">MPNYDAVIGIDEAALNEVILSVYEATHDLLLTGSLPIALPALSVTRIDYDLATAPTVTLAPSADVREWHRALLDQLAGGNAEQVAATASRASFELVVPRVDLTFHFSDGDPTRFEASLHAGLQMIVESGGVLTPDLVTLRVEVPGNPAMTQIVNRGVVPELTRLIEQTFLRPLRIPPLGLGSLQVAPPAVATGEGRLLATTTLLPEQPGTAPLAGAWPERKAFVAVRAPLLNRLLDNAAAAYPVTGDWSTQIRLLPVDVTVTAEYTARFSHFSLDVVPGQNGRLHGSARIDVDLHLWAKPVGWSFDGTATAHPTVRVTASVNAAGEVVIKLDRVEAVTFDFDINGVPAFLDNLLRIVVNALAPVITAAVEGQIAKLPPQPVTRIPDFRIPLEEATVVVALQDVQISTLSTPDDKVCLATTGGATVRLELHTAGRLSTHIPS</sequence>
<evidence type="ECO:0008006" key="3">
    <source>
        <dbReference type="Google" id="ProtNLM"/>
    </source>
</evidence>
<dbReference type="Proteomes" id="UP000598146">
    <property type="component" value="Unassembled WGS sequence"/>
</dbReference>
<dbReference type="EMBL" id="JADQTO010000028">
    <property type="protein sequence ID" value="MBG0567601.1"/>
    <property type="molecule type" value="Genomic_DNA"/>
</dbReference>
<gene>
    <name evidence="1" type="ORF">I4J89_39765</name>
</gene>
<reference evidence="1" key="1">
    <citation type="submission" date="2020-11" db="EMBL/GenBank/DDBJ databases">
        <title>Isolation and identification of active actinomycetes.</title>
        <authorList>
            <person name="Sun X."/>
        </authorList>
    </citation>
    <scope>NUCLEOTIDE SEQUENCE</scope>
    <source>
        <strain evidence="1">NEAU-A11</strain>
    </source>
</reference>
<comment type="caution">
    <text evidence="1">The sequence shown here is derived from an EMBL/GenBank/DDBJ whole genome shotgun (WGS) entry which is preliminary data.</text>
</comment>
<evidence type="ECO:0000313" key="1">
    <source>
        <dbReference type="EMBL" id="MBG0567601.1"/>
    </source>
</evidence>
<evidence type="ECO:0000313" key="2">
    <source>
        <dbReference type="Proteomes" id="UP000598146"/>
    </source>
</evidence>
<dbReference type="RefSeq" id="WP_196419372.1">
    <property type="nucleotide sequence ID" value="NZ_JADQTO010000028.1"/>
</dbReference>
<proteinExistence type="predicted"/>
<organism evidence="1 2">
    <name type="scientific">Actinoplanes aureus</name>
    <dbReference type="NCBI Taxonomy" id="2792083"/>
    <lineage>
        <taxon>Bacteria</taxon>
        <taxon>Bacillati</taxon>
        <taxon>Actinomycetota</taxon>
        <taxon>Actinomycetes</taxon>
        <taxon>Micromonosporales</taxon>
        <taxon>Micromonosporaceae</taxon>
        <taxon>Actinoplanes</taxon>
    </lineage>
</organism>
<name>A0A931G442_9ACTN</name>